<evidence type="ECO:0000256" key="1">
    <source>
        <dbReference type="SAM" id="SignalP"/>
    </source>
</evidence>
<gene>
    <name evidence="2" type="ORF">ASU35_15015</name>
</gene>
<evidence type="ECO:0000313" key="3">
    <source>
        <dbReference type="Proteomes" id="UP000054874"/>
    </source>
</evidence>
<keyword evidence="3" id="KW-1185">Reference proteome</keyword>
<organism evidence="2 3">
    <name type="scientific">Acetivibrio ethanolgignens</name>
    <dbReference type="NCBI Taxonomy" id="290052"/>
    <lineage>
        <taxon>Bacteria</taxon>
        <taxon>Bacillati</taxon>
        <taxon>Bacillota</taxon>
        <taxon>Clostridia</taxon>
        <taxon>Eubacteriales</taxon>
        <taxon>Oscillospiraceae</taxon>
        <taxon>Acetivibrio</taxon>
    </lineage>
</organism>
<protein>
    <recommendedName>
        <fullName evidence="4">DUF3221 domain-containing protein</fullName>
    </recommendedName>
</protein>
<feature type="chain" id="PRO_5006894170" description="DUF3221 domain-containing protein" evidence="1">
    <location>
        <begin position="22"/>
        <end position="150"/>
    </location>
</feature>
<dbReference type="AlphaFoldDB" id="A0A0V8QB51"/>
<dbReference type="EMBL" id="LNAM01000198">
    <property type="protein sequence ID" value="KSV57807.1"/>
    <property type="molecule type" value="Genomic_DNA"/>
</dbReference>
<keyword evidence="1" id="KW-0732">Signal</keyword>
<dbReference type="Proteomes" id="UP000054874">
    <property type="component" value="Unassembled WGS sequence"/>
</dbReference>
<reference evidence="2 3" key="1">
    <citation type="submission" date="2015-11" db="EMBL/GenBank/DDBJ databases">
        <title>Butyribacter intestini gen. nov., sp. nov., a butyric acid-producing bacterium of the family Lachnospiraceae isolated from the human faeces.</title>
        <authorList>
            <person name="Zou Y."/>
            <person name="Xue W."/>
            <person name="Luo G."/>
            <person name="Lv M."/>
        </authorList>
    </citation>
    <scope>NUCLEOTIDE SEQUENCE [LARGE SCALE GENOMIC DNA]</scope>
    <source>
        <strain evidence="2 3">ACET-33324</strain>
    </source>
</reference>
<accession>A0A0V8QB51</accession>
<dbReference type="RefSeq" id="WP_058353964.1">
    <property type="nucleotide sequence ID" value="NZ_CABMMD010000198.1"/>
</dbReference>
<dbReference type="STRING" id="290052.ASU35_15015"/>
<evidence type="ECO:0008006" key="4">
    <source>
        <dbReference type="Google" id="ProtNLM"/>
    </source>
</evidence>
<feature type="signal peptide" evidence="1">
    <location>
        <begin position="1"/>
        <end position="21"/>
    </location>
</feature>
<comment type="caution">
    <text evidence="2">The sequence shown here is derived from an EMBL/GenBank/DDBJ whole genome shotgun (WGS) entry which is preliminary data.</text>
</comment>
<sequence>MLKKIFIFLCVVMTISVKAKAESPGTIKSEAWPFMNWVKNAEVYEGLKVKEVLAGNIYLDTYEKTHTGSKKILNVELKPGLFHHEFQKGDFVDFYGSVRDAASYTQDGELITFRDGGISPLPRIRMDTQLQANVFDQNGNHSIINHPLLK</sequence>
<name>A0A0V8QB51_9FIRM</name>
<proteinExistence type="predicted"/>
<evidence type="ECO:0000313" key="2">
    <source>
        <dbReference type="EMBL" id="KSV57807.1"/>
    </source>
</evidence>